<feature type="non-terminal residue" evidence="1">
    <location>
        <position position="236"/>
    </location>
</feature>
<evidence type="ECO:0000313" key="2">
    <source>
        <dbReference type="Proteomes" id="UP001597083"/>
    </source>
</evidence>
<dbReference type="Proteomes" id="UP001597083">
    <property type="component" value="Unassembled WGS sequence"/>
</dbReference>
<comment type="caution">
    <text evidence="1">The sequence shown here is derived from an EMBL/GenBank/DDBJ whole genome shotgun (WGS) entry which is preliminary data.</text>
</comment>
<organism evidence="1 2">
    <name type="scientific">Actinomadura adrarensis</name>
    <dbReference type="NCBI Taxonomy" id="1819600"/>
    <lineage>
        <taxon>Bacteria</taxon>
        <taxon>Bacillati</taxon>
        <taxon>Actinomycetota</taxon>
        <taxon>Actinomycetes</taxon>
        <taxon>Streptosporangiales</taxon>
        <taxon>Thermomonosporaceae</taxon>
        <taxon>Actinomadura</taxon>
    </lineage>
</organism>
<reference evidence="2" key="1">
    <citation type="journal article" date="2019" name="Int. J. Syst. Evol. Microbiol.">
        <title>The Global Catalogue of Microorganisms (GCM) 10K type strain sequencing project: providing services to taxonomists for standard genome sequencing and annotation.</title>
        <authorList>
            <consortium name="The Broad Institute Genomics Platform"/>
            <consortium name="The Broad Institute Genome Sequencing Center for Infectious Disease"/>
            <person name="Wu L."/>
            <person name="Ma J."/>
        </authorList>
    </citation>
    <scope>NUCLEOTIDE SEQUENCE [LARGE SCALE GENOMIC DNA]</scope>
    <source>
        <strain evidence="2">JCM 31696</strain>
    </source>
</reference>
<evidence type="ECO:0008006" key="3">
    <source>
        <dbReference type="Google" id="ProtNLM"/>
    </source>
</evidence>
<accession>A0ABW3CIW3</accession>
<protein>
    <recommendedName>
        <fullName evidence="3">Lanthionine synthetase C-like protein</fullName>
    </recommendedName>
</protein>
<gene>
    <name evidence="1" type="ORF">ACFQ07_15880</name>
</gene>
<keyword evidence="2" id="KW-1185">Reference proteome</keyword>
<sequence>MASSLTRLALRGRPLPDYRIVWLLHRLSEECAAGTSGDVATWNRSDIAAIEALRLWYQEFLRIGDIDPINGATGVGLALWDLADSEARAELRPSLEKCAVDVLRLKEHGLYHGRSGGILVLRMLGRAHGRDPEFTMAVDALLEEIERLRPAALDTGQLGKGGVALCMGLPGFLTALGADIDPGSLERITAATITGASLERLERLVDDDDADTTLCHGLAGAVLATRLSPSWHDLVG</sequence>
<dbReference type="SUPFAM" id="SSF158745">
    <property type="entry name" value="LanC-like"/>
    <property type="match status" value="1"/>
</dbReference>
<name>A0ABW3CIW3_9ACTN</name>
<dbReference type="Gene3D" id="1.50.10.20">
    <property type="match status" value="1"/>
</dbReference>
<dbReference type="EMBL" id="JBHTIR010002396">
    <property type="protein sequence ID" value="MFD0853717.1"/>
    <property type="molecule type" value="Genomic_DNA"/>
</dbReference>
<proteinExistence type="predicted"/>
<evidence type="ECO:0000313" key="1">
    <source>
        <dbReference type="EMBL" id="MFD0853717.1"/>
    </source>
</evidence>